<name>A0A840TL60_9BACT</name>
<dbReference type="Gene3D" id="3.30.590.10">
    <property type="entry name" value="Glutamine synthetase/guanido kinase, catalytic domain"/>
    <property type="match status" value="1"/>
</dbReference>
<dbReference type="InterPro" id="IPR014746">
    <property type="entry name" value="Gln_synth/guanido_kin_cat_dom"/>
</dbReference>
<sequence length="458" mass="51958">MTYPGFLSSDELAQRVDDGTIETVIVGFTDHYGRLMGKRMDAEYYLDTVRKSGTHGCDYLLTTDMEMEPVPGYQYANWERGYGDFHLVPDPTSLRVADWLDKTALVLCDVHDEKTHGLVSVAPRSLLKKQVEAAQTMGLDCSAASELEYYLFENSYRQAHQQQYQDLTPVGYYLEDYHILQGTRTEKFTAAVRRHLKRSGIAVENSKGEWGLGQHELNVRYAEVLRMADNHVVYKQCLKEVADAMGLSLTFMAKYATDQAGSSSHLHISLWKDGQNAFVEDQAFGPVKGSDVFRWFLGGWIAHVPDVMPFYAPTVNSYKRFVDGSWAPTRLAWSYDNRTAGFRVVGHGPSLRIECRIPGADCNPYLAFAASLASGLDGIKNRIEPPACFEGDIYAAAHLPRVPYTLSEAVALFERSEFAKSTFGPEVVEHYTHYFHTEQKMYNTSVTDWERKRYFERI</sequence>
<keyword evidence="3" id="KW-0547">Nucleotide-binding</keyword>
<dbReference type="Pfam" id="PF00120">
    <property type="entry name" value="Gln-synt_C"/>
    <property type="match status" value="1"/>
</dbReference>
<dbReference type="SUPFAM" id="SSF54368">
    <property type="entry name" value="Glutamine synthetase, N-terminal domain"/>
    <property type="match status" value="1"/>
</dbReference>
<dbReference type="EC" id="6.3.1.2" evidence="8"/>
<proteinExistence type="inferred from homology"/>
<evidence type="ECO:0000256" key="6">
    <source>
        <dbReference type="RuleBase" id="RU000384"/>
    </source>
</evidence>
<dbReference type="InterPro" id="IPR008146">
    <property type="entry name" value="Gln_synth_cat_dom"/>
</dbReference>
<dbReference type="GO" id="GO:0006576">
    <property type="term" value="P:biogenic amine metabolic process"/>
    <property type="evidence" value="ECO:0007669"/>
    <property type="project" value="UniProtKB-ARBA"/>
</dbReference>
<evidence type="ECO:0000256" key="4">
    <source>
        <dbReference type="ARBA" id="ARBA00022840"/>
    </source>
</evidence>
<dbReference type="EMBL" id="JACHGF010000003">
    <property type="protein sequence ID" value="MBB5284281.1"/>
    <property type="molecule type" value="Genomic_DNA"/>
</dbReference>
<dbReference type="SMART" id="SM01230">
    <property type="entry name" value="Gln-synt_C"/>
    <property type="match status" value="1"/>
</dbReference>
<dbReference type="PANTHER" id="PTHR43785:SF12">
    <property type="entry name" value="TYPE-1 GLUTAMINE SYNTHETASE 2"/>
    <property type="match status" value="1"/>
</dbReference>
<keyword evidence="4" id="KW-0067">ATP-binding</keyword>
<accession>A0A840TL60</accession>
<evidence type="ECO:0000256" key="5">
    <source>
        <dbReference type="PROSITE-ProRule" id="PRU01331"/>
    </source>
</evidence>
<gene>
    <name evidence="8" type="ORF">HNQ92_002424</name>
</gene>
<dbReference type="FunFam" id="3.30.590.10:FF:000005">
    <property type="entry name" value="Probable glutamine synthetase"/>
    <property type="match status" value="1"/>
</dbReference>
<dbReference type="PANTHER" id="PTHR43785">
    <property type="entry name" value="GAMMA-GLUTAMYLPUTRESCINE SYNTHETASE"/>
    <property type="match status" value="1"/>
</dbReference>
<feature type="domain" description="GS catalytic" evidence="7">
    <location>
        <begin position="123"/>
        <end position="458"/>
    </location>
</feature>
<dbReference type="PROSITE" id="PS51987">
    <property type="entry name" value="GS_CATALYTIC"/>
    <property type="match status" value="1"/>
</dbReference>
<evidence type="ECO:0000313" key="9">
    <source>
        <dbReference type="Proteomes" id="UP000557307"/>
    </source>
</evidence>
<dbReference type="GO" id="GO:0042402">
    <property type="term" value="P:biogenic amine catabolic process"/>
    <property type="evidence" value="ECO:0007669"/>
    <property type="project" value="UniProtKB-ARBA"/>
</dbReference>
<evidence type="ECO:0000256" key="3">
    <source>
        <dbReference type="ARBA" id="ARBA00022741"/>
    </source>
</evidence>
<comment type="caution">
    <text evidence="8">The sequence shown here is derived from an EMBL/GenBank/DDBJ whole genome shotgun (WGS) entry which is preliminary data.</text>
</comment>
<dbReference type="SUPFAM" id="SSF55931">
    <property type="entry name" value="Glutamine synthetase/guanido kinase"/>
    <property type="match status" value="1"/>
</dbReference>
<keyword evidence="2 8" id="KW-0436">Ligase</keyword>
<keyword evidence="9" id="KW-1185">Reference proteome</keyword>
<comment type="similarity">
    <text evidence="1 5 6">Belongs to the glutamine synthetase family.</text>
</comment>
<evidence type="ECO:0000313" key="8">
    <source>
        <dbReference type="EMBL" id="MBB5284281.1"/>
    </source>
</evidence>
<dbReference type="Proteomes" id="UP000557307">
    <property type="component" value="Unassembled WGS sequence"/>
</dbReference>
<dbReference type="GO" id="GO:0005524">
    <property type="term" value="F:ATP binding"/>
    <property type="evidence" value="ECO:0007669"/>
    <property type="project" value="UniProtKB-KW"/>
</dbReference>
<evidence type="ECO:0000259" key="7">
    <source>
        <dbReference type="PROSITE" id="PS51987"/>
    </source>
</evidence>
<evidence type="ECO:0000256" key="1">
    <source>
        <dbReference type="ARBA" id="ARBA00009897"/>
    </source>
</evidence>
<reference evidence="8 9" key="1">
    <citation type="submission" date="2020-08" db="EMBL/GenBank/DDBJ databases">
        <title>Genomic Encyclopedia of Type Strains, Phase IV (KMG-IV): sequencing the most valuable type-strain genomes for metagenomic binning, comparative biology and taxonomic classification.</title>
        <authorList>
            <person name="Goeker M."/>
        </authorList>
    </citation>
    <scope>NUCLEOTIDE SEQUENCE [LARGE SCALE GENOMIC DNA]</scope>
    <source>
        <strain evidence="8 9">DSM 105074</strain>
    </source>
</reference>
<dbReference type="GO" id="GO:0004356">
    <property type="term" value="F:glutamine synthetase activity"/>
    <property type="evidence" value="ECO:0007669"/>
    <property type="project" value="UniProtKB-EC"/>
</dbReference>
<protein>
    <submittedName>
        <fullName evidence="8">Glutamine synthetase</fullName>
        <ecNumber evidence="8">6.3.1.2</ecNumber>
    </submittedName>
</protein>
<dbReference type="AlphaFoldDB" id="A0A840TL60"/>
<dbReference type="Gene3D" id="3.10.20.70">
    <property type="entry name" value="Glutamine synthetase, N-terminal domain"/>
    <property type="match status" value="1"/>
</dbReference>
<dbReference type="RefSeq" id="WP_184174231.1">
    <property type="nucleotide sequence ID" value="NZ_JACHGF010000003.1"/>
</dbReference>
<evidence type="ECO:0000256" key="2">
    <source>
        <dbReference type="ARBA" id="ARBA00022598"/>
    </source>
</evidence>
<organism evidence="8 9">
    <name type="scientific">Rhabdobacter roseus</name>
    <dbReference type="NCBI Taxonomy" id="1655419"/>
    <lineage>
        <taxon>Bacteria</taxon>
        <taxon>Pseudomonadati</taxon>
        <taxon>Bacteroidota</taxon>
        <taxon>Cytophagia</taxon>
        <taxon>Cytophagales</taxon>
        <taxon>Cytophagaceae</taxon>
        <taxon>Rhabdobacter</taxon>
    </lineage>
</organism>
<dbReference type="GO" id="GO:0006542">
    <property type="term" value="P:glutamine biosynthetic process"/>
    <property type="evidence" value="ECO:0007669"/>
    <property type="project" value="InterPro"/>
</dbReference>
<dbReference type="InterPro" id="IPR036651">
    <property type="entry name" value="Gln_synt_N_sf"/>
</dbReference>